<dbReference type="InterPro" id="IPR011577">
    <property type="entry name" value="Cyt_b561_bac/Ni-Hgenase"/>
</dbReference>
<keyword evidence="4" id="KW-1003">Cell membrane</keyword>
<accession>A0ABQ6Z4P0</accession>
<keyword evidence="16" id="KW-1185">Reference proteome</keyword>
<evidence type="ECO:0000256" key="12">
    <source>
        <dbReference type="ARBA" id="ARBA00037975"/>
    </source>
</evidence>
<evidence type="ECO:0000256" key="6">
    <source>
        <dbReference type="ARBA" id="ARBA00022692"/>
    </source>
</evidence>
<proteinExistence type="inferred from homology"/>
<evidence type="ECO:0000259" key="14">
    <source>
        <dbReference type="Pfam" id="PF01292"/>
    </source>
</evidence>
<evidence type="ECO:0000313" key="16">
    <source>
        <dbReference type="Proteomes" id="UP000788419"/>
    </source>
</evidence>
<name>A0ABQ6Z4P0_9GAMM</name>
<dbReference type="PANTHER" id="PTHR30529">
    <property type="entry name" value="CYTOCHROME B561"/>
    <property type="match status" value="1"/>
</dbReference>
<reference evidence="15 16" key="1">
    <citation type="submission" date="2017-10" db="EMBL/GenBank/DDBJ databases">
        <title>Whole genome sequencing of members of genus Pseudoxanthomonas.</title>
        <authorList>
            <person name="Kumar S."/>
            <person name="Bansal K."/>
            <person name="Kaur A."/>
            <person name="Patil P."/>
            <person name="Sharma S."/>
            <person name="Patil P.B."/>
        </authorList>
    </citation>
    <scope>NUCLEOTIDE SEQUENCE [LARGE SCALE GENOMIC DNA]</scope>
    <source>
        <strain evidence="15 16">DSM 17801</strain>
    </source>
</reference>
<evidence type="ECO:0000256" key="10">
    <source>
        <dbReference type="ARBA" id="ARBA00023004"/>
    </source>
</evidence>
<keyword evidence="11 13" id="KW-0472">Membrane</keyword>
<comment type="subcellular location">
    <subcellularLocation>
        <location evidence="2">Cell membrane</location>
        <topology evidence="2">Multi-pass membrane protein</topology>
    </subcellularLocation>
</comment>
<dbReference type="EMBL" id="PDWN01000014">
    <property type="protein sequence ID" value="KAF1692825.1"/>
    <property type="molecule type" value="Genomic_DNA"/>
</dbReference>
<comment type="caution">
    <text evidence="15">The sequence shown here is derived from an EMBL/GenBank/DDBJ whole genome shotgun (WGS) entry which is preliminary data.</text>
</comment>
<dbReference type="InterPro" id="IPR016174">
    <property type="entry name" value="Di-haem_cyt_TM"/>
</dbReference>
<feature type="domain" description="Cytochrome b561 bacterial/Ni-hydrogenase" evidence="14">
    <location>
        <begin position="8"/>
        <end position="176"/>
    </location>
</feature>
<evidence type="ECO:0000256" key="4">
    <source>
        <dbReference type="ARBA" id="ARBA00022475"/>
    </source>
</evidence>
<comment type="cofactor">
    <cofactor evidence="1">
        <name>heme b</name>
        <dbReference type="ChEBI" id="CHEBI:60344"/>
    </cofactor>
</comment>
<evidence type="ECO:0000256" key="5">
    <source>
        <dbReference type="ARBA" id="ARBA00022617"/>
    </source>
</evidence>
<keyword evidence="10" id="KW-0408">Iron</keyword>
<dbReference type="Proteomes" id="UP000788419">
    <property type="component" value="Unassembled WGS sequence"/>
</dbReference>
<dbReference type="InterPro" id="IPR052168">
    <property type="entry name" value="Cytochrome_b561_oxidase"/>
</dbReference>
<keyword evidence="6 13" id="KW-0812">Transmembrane</keyword>
<evidence type="ECO:0000313" key="15">
    <source>
        <dbReference type="EMBL" id="KAF1692825.1"/>
    </source>
</evidence>
<dbReference type="PANTHER" id="PTHR30529:SF3">
    <property type="entry name" value="CYTOCHROME B561 HOMOLOG 1"/>
    <property type="match status" value="1"/>
</dbReference>
<feature type="transmembrane region" description="Helical" evidence="13">
    <location>
        <begin position="50"/>
        <end position="68"/>
    </location>
</feature>
<evidence type="ECO:0000256" key="1">
    <source>
        <dbReference type="ARBA" id="ARBA00001970"/>
    </source>
</evidence>
<organism evidence="15 16">
    <name type="scientific">Pseudoxanthomonas daejeonensis</name>
    <dbReference type="NCBI Taxonomy" id="266062"/>
    <lineage>
        <taxon>Bacteria</taxon>
        <taxon>Pseudomonadati</taxon>
        <taxon>Pseudomonadota</taxon>
        <taxon>Gammaproteobacteria</taxon>
        <taxon>Lysobacterales</taxon>
        <taxon>Lysobacteraceae</taxon>
        <taxon>Pseudoxanthomonas</taxon>
    </lineage>
</organism>
<protein>
    <submittedName>
        <fullName evidence="15">Cytochrome B</fullName>
    </submittedName>
</protein>
<comment type="similarity">
    <text evidence="12">Belongs to the cytochrome b561 family.</text>
</comment>
<feature type="transmembrane region" description="Helical" evidence="13">
    <location>
        <begin position="12"/>
        <end position="30"/>
    </location>
</feature>
<evidence type="ECO:0000256" key="9">
    <source>
        <dbReference type="ARBA" id="ARBA00022989"/>
    </source>
</evidence>
<evidence type="ECO:0000256" key="11">
    <source>
        <dbReference type="ARBA" id="ARBA00023136"/>
    </source>
</evidence>
<evidence type="ECO:0000256" key="7">
    <source>
        <dbReference type="ARBA" id="ARBA00022723"/>
    </source>
</evidence>
<sequence length="189" mass="20831">MPQQPPARYPRGIIALHWITLLLLIAVYATMELRGVFPRGSAPRDAMKTAHYFLGITVFALTWLRLGLRLSGRIPPITPQPPKWQSMMAALVALVLYGLLLAMPVIGYLILNAEGHAPAIAGMQLPLLIPAQPGLAESLEGWHERIAVAGYWLVGLHALAAIYHHHVRRDDALLRMSLRRRAPVNPGNG</sequence>
<evidence type="ECO:0000256" key="13">
    <source>
        <dbReference type="SAM" id="Phobius"/>
    </source>
</evidence>
<keyword evidence="8" id="KW-0249">Electron transport</keyword>
<feature type="transmembrane region" description="Helical" evidence="13">
    <location>
        <begin position="89"/>
        <end position="111"/>
    </location>
</feature>
<dbReference type="SUPFAM" id="SSF81342">
    <property type="entry name" value="Transmembrane di-heme cytochromes"/>
    <property type="match status" value="1"/>
</dbReference>
<keyword evidence="5" id="KW-0349">Heme</keyword>
<keyword evidence="9 13" id="KW-1133">Transmembrane helix</keyword>
<keyword evidence="7" id="KW-0479">Metal-binding</keyword>
<keyword evidence="3" id="KW-0813">Transport</keyword>
<evidence type="ECO:0000256" key="2">
    <source>
        <dbReference type="ARBA" id="ARBA00004651"/>
    </source>
</evidence>
<feature type="transmembrane region" description="Helical" evidence="13">
    <location>
        <begin position="146"/>
        <end position="166"/>
    </location>
</feature>
<dbReference type="RefSeq" id="WP_162411121.1">
    <property type="nucleotide sequence ID" value="NZ_PDWN01000014.1"/>
</dbReference>
<evidence type="ECO:0000256" key="3">
    <source>
        <dbReference type="ARBA" id="ARBA00022448"/>
    </source>
</evidence>
<evidence type="ECO:0000256" key="8">
    <source>
        <dbReference type="ARBA" id="ARBA00022982"/>
    </source>
</evidence>
<dbReference type="Pfam" id="PF01292">
    <property type="entry name" value="Ni_hydr_CYTB"/>
    <property type="match status" value="1"/>
</dbReference>
<gene>
    <name evidence="15" type="ORF">CSC65_13485</name>
</gene>